<keyword evidence="17" id="KW-1185">Reference proteome</keyword>
<proteinExistence type="inferred from homology"/>
<evidence type="ECO:0000256" key="2">
    <source>
        <dbReference type="ARBA" id="ARBA00022448"/>
    </source>
</evidence>
<dbReference type="GO" id="GO:0046933">
    <property type="term" value="F:proton-transporting ATP synthase activity, rotational mechanism"/>
    <property type="evidence" value="ECO:0007669"/>
    <property type="project" value="UniProtKB-UniRule"/>
</dbReference>
<keyword evidence="15" id="KW-0175">Coiled coil</keyword>
<dbReference type="GO" id="GO:0005886">
    <property type="term" value="C:plasma membrane"/>
    <property type="evidence" value="ECO:0007669"/>
    <property type="project" value="UniProtKB-SubCell"/>
</dbReference>
<evidence type="ECO:0000313" key="16">
    <source>
        <dbReference type="EMBL" id="CDM66793.1"/>
    </source>
</evidence>
<accession>A0A0B6WZS9</accession>
<name>A0A0B6WZS9_9BACT</name>
<keyword evidence="13" id="KW-1003">Cell membrane</keyword>
<dbReference type="InterPro" id="IPR050059">
    <property type="entry name" value="ATP_synthase_B_chain"/>
</dbReference>
<evidence type="ECO:0000256" key="4">
    <source>
        <dbReference type="ARBA" id="ARBA00022692"/>
    </source>
</evidence>
<protein>
    <recommendedName>
        <fullName evidence="13">ATP synthase subunit b</fullName>
    </recommendedName>
    <alternativeName>
        <fullName evidence="13">ATP synthase F(0) sector subunit b</fullName>
    </alternativeName>
    <alternativeName>
        <fullName evidence="13">ATPase subunit I</fullName>
    </alternativeName>
    <alternativeName>
        <fullName evidence="13">F-type ATPase subunit b</fullName>
        <shortName evidence="13">F-ATPase subunit b</shortName>
    </alternativeName>
</protein>
<dbReference type="HAMAP" id="MF_01398">
    <property type="entry name" value="ATP_synth_b_bprime"/>
    <property type="match status" value="1"/>
</dbReference>
<comment type="similarity">
    <text evidence="1 13 14">Belongs to the ATPase B chain family.</text>
</comment>
<feature type="transmembrane region" description="Helical" evidence="13">
    <location>
        <begin position="20"/>
        <end position="38"/>
    </location>
</feature>
<evidence type="ECO:0000256" key="13">
    <source>
        <dbReference type="HAMAP-Rule" id="MF_01398"/>
    </source>
</evidence>
<dbReference type="Pfam" id="PF00430">
    <property type="entry name" value="ATP-synt_B"/>
    <property type="match status" value="1"/>
</dbReference>
<evidence type="ECO:0000256" key="6">
    <source>
        <dbReference type="ARBA" id="ARBA00022989"/>
    </source>
</evidence>
<evidence type="ECO:0000256" key="10">
    <source>
        <dbReference type="ARBA" id="ARBA00025198"/>
    </source>
</evidence>
<dbReference type="Proteomes" id="UP000031518">
    <property type="component" value="Unassembled WGS sequence"/>
</dbReference>
<dbReference type="EMBL" id="CBXV010000008">
    <property type="protein sequence ID" value="CDM66793.1"/>
    <property type="molecule type" value="Genomic_DNA"/>
</dbReference>
<dbReference type="GO" id="GO:0046961">
    <property type="term" value="F:proton-transporting ATPase activity, rotational mechanism"/>
    <property type="evidence" value="ECO:0007669"/>
    <property type="project" value="TreeGrafter"/>
</dbReference>
<evidence type="ECO:0000256" key="15">
    <source>
        <dbReference type="SAM" id="Coils"/>
    </source>
</evidence>
<comment type="subcellular location">
    <subcellularLocation>
        <location evidence="13">Cell membrane</location>
        <topology evidence="13">Single-pass membrane protein</topology>
    </subcellularLocation>
    <subcellularLocation>
        <location evidence="12">Endomembrane system</location>
        <topology evidence="12">Single-pass membrane protein</topology>
    </subcellularLocation>
</comment>
<evidence type="ECO:0000256" key="1">
    <source>
        <dbReference type="ARBA" id="ARBA00005513"/>
    </source>
</evidence>
<feature type="coiled-coil region" evidence="15">
    <location>
        <begin position="56"/>
        <end position="142"/>
    </location>
</feature>
<comment type="function">
    <text evidence="11">Component of the F(0) channel, it forms part of the peripheral stalk, linking F(1) to F(0). The b'-subunit is a diverged and duplicated form of b found in plants and photosynthetic bacteria.</text>
</comment>
<dbReference type="AlphaFoldDB" id="A0A0B6WZS9"/>
<keyword evidence="16" id="KW-0378">Hydrolase</keyword>
<dbReference type="STRING" id="454194.PYK22_02831"/>
<keyword evidence="9 13" id="KW-0066">ATP synthesis</keyword>
<sequence length="162" mass="18900">MILLILAENSIQLVPDGTLFFHILLFLVMIAALNVLLYKPVLRVLEERERLTVGRRREARELLNRVDEKLGRYERALREARAEGYRLLERVRAEAMEERERRLSEVRDEIAHLIAREKLEIAKQAEEAQRILEQESRRIAAEIGRHILGRAVGDAPSAQLRF</sequence>
<dbReference type="PANTHER" id="PTHR33445:SF2">
    <property type="entry name" value="ATP SYNTHASE SUBUNIT B', CHLOROPLASTIC"/>
    <property type="match status" value="1"/>
</dbReference>
<comment type="function">
    <text evidence="10 13">F(1)F(0) ATP synthase produces ATP from ADP in the presence of a proton or sodium gradient. F-type ATPases consist of two structural domains, F(1) containing the extramembraneous catalytic core and F(0) containing the membrane proton channel, linked together by a central stalk and a peripheral stalk. During catalysis, ATP synthesis in the catalytic domain of F(1) is coupled via a rotary mechanism of the central stalk subunits to proton translocation.</text>
</comment>
<dbReference type="PANTHER" id="PTHR33445">
    <property type="entry name" value="ATP SYNTHASE SUBUNIT B', CHLOROPLASTIC"/>
    <property type="match status" value="1"/>
</dbReference>
<keyword evidence="4 13" id="KW-0812">Transmembrane</keyword>
<evidence type="ECO:0000256" key="7">
    <source>
        <dbReference type="ARBA" id="ARBA00023065"/>
    </source>
</evidence>
<evidence type="ECO:0000313" key="17">
    <source>
        <dbReference type="Proteomes" id="UP000031518"/>
    </source>
</evidence>
<organism evidence="16 17">
    <name type="scientific">Pyrinomonas methylaliphatogenes</name>
    <dbReference type="NCBI Taxonomy" id="454194"/>
    <lineage>
        <taxon>Bacteria</taxon>
        <taxon>Pseudomonadati</taxon>
        <taxon>Acidobacteriota</taxon>
        <taxon>Blastocatellia</taxon>
        <taxon>Blastocatellales</taxon>
        <taxon>Pyrinomonadaceae</taxon>
        <taxon>Pyrinomonas</taxon>
    </lineage>
</organism>
<keyword evidence="3 13" id="KW-0138">CF(0)</keyword>
<evidence type="ECO:0000256" key="12">
    <source>
        <dbReference type="ARBA" id="ARBA00037847"/>
    </source>
</evidence>
<keyword evidence="8 13" id="KW-0472">Membrane</keyword>
<reference evidence="16 17" key="1">
    <citation type="submission" date="2013-12" db="EMBL/GenBank/DDBJ databases">
        <authorList>
            <person name="Stott M."/>
        </authorList>
    </citation>
    <scope>NUCLEOTIDE SEQUENCE [LARGE SCALE GENOMIC DNA]</scope>
    <source>
        <strain evidence="16 17">K22</strain>
    </source>
</reference>
<reference evidence="16 17" key="2">
    <citation type="submission" date="2015-01" db="EMBL/GenBank/DDBJ databases">
        <title>Complete genome sequence of Pyrinomonas methylaliphatogenes type strain K22T.</title>
        <authorList>
            <person name="Lee K.C.Y."/>
            <person name="Power J.F."/>
            <person name="Dunfield P.F."/>
            <person name="Morgan X.C."/>
            <person name="Huttenhower C."/>
            <person name="Stott M.B."/>
        </authorList>
    </citation>
    <scope>NUCLEOTIDE SEQUENCE [LARGE SCALE GENOMIC DNA]</scope>
    <source>
        <strain evidence="16 17">K22</strain>
    </source>
</reference>
<comment type="subunit">
    <text evidence="13">F-type ATPases have 2 components, F(1) - the catalytic core - and F(0) - the membrane proton channel. F(1) has five subunits: alpha(3), beta(3), gamma(1), delta(1), epsilon(1). F(0) has three main subunits: a(1), b(2) and c(10-14). The alpha and beta chains form an alternating ring which encloses part of the gamma chain. F(1) is attached to F(0) by a central stalk formed by the gamma and epsilon chains, while a peripheral stalk is formed by the delta and b chains.</text>
</comment>
<keyword evidence="6 13" id="KW-1133">Transmembrane helix</keyword>
<evidence type="ECO:0000256" key="11">
    <source>
        <dbReference type="ARBA" id="ARBA00025614"/>
    </source>
</evidence>
<dbReference type="GO" id="GO:0012505">
    <property type="term" value="C:endomembrane system"/>
    <property type="evidence" value="ECO:0007669"/>
    <property type="project" value="UniProtKB-SubCell"/>
</dbReference>
<keyword evidence="5 13" id="KW-0375">Hydrogen ion transport</keyword>
<dbReference type="InterPro" id="IPR002146">
    <property type="entry name" value="ATP_synth_b/b'su_bac/chlpt"/>
</dbReference>
<evidence type="ECO:0000256" key="5">
    <source>
        <dbReference type="ARBA" id="ARBA00022781"/>
    </source>
</evidence>
<evidence type="ECO:0000256" key="8">
    <source>
        <dbReference type="ARBA" id="ARBA00023136"/>
    </source>
</evidence>
<dbReference type="CDD" id="cd06503">
    <property type="entry name" value="ATP-synt_Fo_b"/>
    <property type="match status" value="1"/>
</dbReference>
<gene>
    <name evidence="13" type="primary">atpF</name>
    <name evidence="16" type="ORF">PYK22_02831</name>
</gene>
<dbReference type="GO" id="GO:0045259">
    <property type="term" value="C:proton-transporting ATP synthase complex"/>
    <property type="evidence" value="ECO:0007669"/>
    <property type="project" value="UniProtKB-KW"/>
</dbReference>
<evidence type="ECO:0000256" key="3">
    <source>
        <dbReference type="ARBA" id="ARBA00022547"/>
    </source>
</evidence>
<keyword evidence="2 13" id="KW-0813">Transport</keyword>
<keyword evidence="7 13" id="KW-0406">Ion transport</keyword>
<evidence type="ECO:0000256" key="9">
    <source>
        <dbReference type="ARBA" id="ARBA00023310"/>
    </source>
</evidence>
<dbReference type="GO" id="GO:0016787">
    <property type="term" value="F:hydrolase activity"/>
    <property type="evidence" value="ECO:0007669"/>
    <property type="project" value="UniProtKB-KW"/>
</dbReference>
<evidence type="ECO:0000256" key="14">
    <source>
        <dbReference type="RuleBase" id="RU003848"/>
    </source>
</evidence>
<dbReference type="RefSeq" id="WP_041978251.1">
    <property type="nucleotide sequence ID" value="NZ_CBXV010000008.1"/>
</dbReference>